<dbReference type="PANTHER" id="PTHR45831:SF5">
    <property type="entry name" value="STI1 DOMAIN-CONTAINING PROTEIN"/>
    <property type="match status" value="1"/>
</dbReference>
<dbReference type="GO" id="GO:0060090">
    <property type="term" value="F:molecular adaptor activity"/>
    <property type="evidence" value="ECO:0007669"/>
    <property type="project" value="TreeGrafter"/>
</dbReference>
<dbReference type="InterPro" id="IPR047150">
    <property type="entry name" value="SGT"/>
</dbReference>
<keyword evidence="5" id="KW-1185">Reference proteome</keyword>
<feature type="repeat" description="TPR" evidence="3">
    <location>
        <begin position="5"/>
        <end position="38"/>
    </location>
</feature>
<dbReference type="InterPro" id="IPR011990">
    <property type="entry name" value="TPR-like_helical_dom_sf"/>
</dbReference>
<dbReference type="PANTHER" id="PTHR45831">
    <property type="entry name" value="LD24721P"/>
    <property type="match status" value="1"/>
</dbReference>
<dbReference type="STRING" id="685588.A0A067T7U6"/>
<name>A0A067T7U6_GALM3</name>
<dbReference type="SUPFAM" id="SSF48452">
    <property type="entry name" value="TPR-like"/>
    <property type="match status" value="1"/>
</dbReference>
<protein>
    <submittedName>
        <fullName evidence="4">Uncharacterized protein</fullName>
    </submittedName>
</protein>
<evidence type="ECO:0000256" key="3">
    <source>
        <dbReference type="PROSITE-ProRule" id="PRU00339"/>
    </source>
</evidence>
<dbReference type="InterPro" id="IPR019734">
    <property type="entry name" value="TPR_rpt"/>
</dbReference>
<dbReference type="GO" id="GO:0072380">
    <property type="term" value="C:TRC complex"/>
    <property type="evidence" value="ECO:0007669"/>
    <property type="project" value="TreeGrafter"/>
</dbReference>
<accession>A0A067T7U6</accession>
<organism evidence="4 5">
    <name type="scientific">Galerina marginata (strain CBS 339.88)</name>
    <dbReference type="NCBI Taxonomy" id="685588"/>
    <lineage>
        <taxon>Eukaryota</taxon>
        <taxon>Fungi</taxon>
        <taxon>Dikarya</taxon>
        <taxon>Basidiomycota</taxon>
        <taxon>Agaricomycotina</taxon>
        <taxon>Agaricomycetes</taxon>
        <taxon>Agaricomycetidae</taxon>
        <taxon>Agaricales</taxon>
        <taxon>Agaricineae</taxon>
        <taxon>Strophariaceae</taxon>
        <taxon>Galerina</taxon>
    </lineage>
</organism>
<dbReference type="Proteomes" id="UP000027222">
    <property type="component" value="Unassembled WGS sequence"/>
</dbReference>
<reference evidence="5" key="1">
    <citation type="journal article" date="2014" name="Proc. Natl. Acad. Sci. U.S.A.">
        <title>Extensive sampling of basidiomycete genomes demonstrates inadequacy of the white-rot/brown-rot paradigm for wood decay fungi.</title>
        <authorList>
            <person name="Riley R."/>
            <person name="Salamov A.A."/>
            <person name="Brown D.W."/>
            <person name="Nagy L.G."/>
            <person name="Floudas D."/>
            <person name="Held B.W."/>
            <person name="Levasseur A."/>
            <person name="Lombard V."/>
            <person name="Morin E."/>
            <person name="Otillar R."/>
            <person name="Lindquist E.A."/>
            <person name="Sun H."/>
            <person name="LaButti K.M."/>
            <person name="Schmutz J."/>
            <person name="Jabbour D."/>
            <person name="Luo H."/>
            <person name="Baker S.E."/>
            <person name="Pisabarro A.G."/>
            <person name="Walton J.D."/>
            <person name="Blanchette R.A."/>
            <person name="Henrissat B."/>
            <person name="Martin F."/>
            <person name="Cullen D."/>
            <person name="Hibbett D.S."/>
            <person name="Grigoriev I.V."/>
        </authorList>
    </citation>
    <scope>NUCLEOTIDE SEQUENCE [LARGE SCALE GENOMIC DNA]</scope>
    <source>
        <strain evidence="5">CBS 339.88</strain>
    </source>
</reference>
<evidence type="ECO:0000256" key="2">
    <source>
        <dbReference type="ARBA" id="ARBA00022803"/>
    </source>
</evidence>
<dbReference type="AlphaFoldDB" id="A0A067T7U6"/>
<keyword evidence="1" id="KW-0677">Repeat</keyword>
<gene>
    <name evidence="4" type="ORF">GALMADRAFT_140613</name>
</gene>
<dbReference type="GO" id="GO:0016020">
    <property type="term" value="C:membrane"/>
    <property type="evidence" value="ECO:0007669"/>
    <property type="project" value="TreeGrafter"/>
</dbReference>
<proteinExistence type="predicted"/>
<dbReference type="Pfam" id="PF13414">
    <property type="entry name" value="TPR_11"/>
    <property type="match status" value="1"/>
</dbReference>
<dbReference type="HOGENOM" id="CLU_037233_0_0_1"/>
<evidence type="ECO:0000256" key="1">
    <source>
        <dbReference type="ARBA" id="ARBA00022737"/>
    </source>
</evidence>
<dbReference type="Gene3D" id="1.25.40.10">
    <property type="entry name" value="Tetratricopeptide repeat domain"/>
    <property type="match status" value="1"/>
</dbReference>
<evidence type="ECO:0000313" key="5">
    <source>
        <dbReference type="Proteomes" id="UP000027222"/>
    </source>
</evidence>
<dbReference type="PROSITE" id="PS50005">
    <property type="entry name" value="TPR"/>
    <property type="match status" value="1"/>
</dbReference>
<dbReference type="EMBL" id="KL142381">
    <property type="protein sequence ID" value="KDR75063.1"/>
    <property type="molecule type" value="Genomic_DNA"/>
</dbReference>
<keyword evidence="2 3" id="KW-0802">TPR repeat</keyword>
<evidence type="ECO:0000313" key="4">
    <source>
        <dbReference type="EMBL" id="KDR75063.1"/>
    </source>
</evidence>
<dbReference type="SMART" id="SM00028">
    <property type="entry name" value="TPR"/>
    <property type="match status" value="2"/>
</dbReference>
<dbReference type="GO" id="GO:0006620">
    <property type="term" value="P:post-translational protein targeting to endoplasmic reticulum membrane"/>
    <property type="evidence" value="ECO:0007669"/>
    <property type="project" value="TreeGrafter"/>
</dbReference>
<dbReference type="OrthoDB" id="2423701at2759"/>
<sequence length="567" mass="64551">MSFLANILKRRGDRLFAKGNFKAALERYTRAIALDDSNATLWTNRSACHLSLKQYLNACGDASKARALDIDPKHYKAYVRLATAQDTFKTYLPSSRSWEWALDAMPKENLTPAQEKQKIEYTTRLGKALLNFLEMSTIPLEGPLSERYGNEESGYPWDVAASLVAGLREKRNAKSSAWVITYAAKEYDEGVRRMKTAYIKTDENGVERCGRVGCWCMDGEEDAFALVCDGMLLDIRCTHFKPVNEWISAHNTCGTLERQRHNPWIGLGPDHVKREMPIRVQKLGWDRARPDFDLTIRFWLLRGMVECVADDNILLDAEYAKQALNLLEWGREKFRDVSVEEKGEIFDDTFIRSVRNHCIRTMITVYAMSKKADSDRAEWLEPAMQQVDLMLQELENDPGPREPSWVEGERDPGWFLSNYDYLKGHAYSCKAFYHSDLASARSGDEQAINNKIAARFYVQAAECYPIDDEDCAKYLNCAFQHATRPPGCTVGEALDLANRARDAYDASGKIWRAHPTRRRQEAEESHQALMDQTRVLQTALDTSLTTHDSMISQFTPPIGVSIGTILC</sequence>